<feature type="region of interest" description="Disordered" evidence="4">
    <location>
        <begin position="1092"/>
        <end position="1119"/>
    </location>
</feature>
<dbReference type="InterPro" id="IPR029034">
    <property type="entry name" value="Cystine-knot_cytokine"/>
</dbReference>
<keyword evidence="9" id="KW-1185">Reference proteome</keyword>
<dbReference type="GO" id="GO:0045087">
    <property type="term" value="P:innate immune response"/>
    <property type="evidence" value="ECO:0007669"/>
    <property type="project" value="TreeGrafter"/>
</dbReference>
<dbReference type="SUPFAM" id="SSF57501">
    <property type="entry name" value="Cystine-knot cytokines"/>
    <property type="match status" value="1"/>
</dbReference>
<feature type="chain" id="PRO_5043377353" evidence="5">
    <location>
        <begin position="25"/>
        <end position="1220"/>
    </location>
</feature>
<feature type="region of interest" description="Disordered" evidence="4">
    <location>
        <begin position="449"/>
        <end position="479"/>
    </location>
</feature>
<dbReference type="OrthoDB" id="8197497at2759"/>
<dbReference type="GO" id="GO:0008083">
    <property type="term" value="F:growth factor activity"/>
    <property type="evidence" value="ECO:0007669"/>
    <property type="project" value="TreeGrafter"/>
</dbReference>
<dbReference type="GO" id="GO:0021556">
    <property type="term" value="P:central nervous system formation"/>
    <property type="evidence" value="ECO:0007669"/>
    <property type="project" value="TreeGrafter"/>
</dbReference>
<dbReference type="VEuPathDB" id="VectorBase:MDOMA2_008669"/>
<feature type="signal peptide" evidence="5">
    <location>
        <begin position="1"/>
        <end position="24"/>
    </location>
</feature>
<feature type="region of interest" description="Disordered" evidence="4">
    <location>
        <begin position="978"/>
        <end position="999"/>
    </location>
</feature>
<evidence type="ECO:0000313" key="9">
    <source>
        <dbReference type="Proteomes" id="UP001652621"/>
    </source>
</evidence>
<dbReference type="GO" id="GO:0005615">
    <property type="term" value="C:extracellular space"/>
    <property type="evidence" value="ECO:0007669"/>
    <property type="project" value="UniProtKB-ARBA"/>
</dbReference>
<feature type="compositionally biased region" description="Low complexity" evidence="4">
    <location>
        <begin position="1092"/>
        <end position="1112"/>
    </location>
</feature>
<dbReference type="RefSeq" id="XP_058983507.1">
    <property type="nucleotide sequence ID" value="XM_059127524.1"/>
</dbReference>
<dbReference type="PANTHER" id="PTHR23199:SF12">
    <property type="entry name" value="NEUROTROPHIN 1-RELATED"/>
    <property type="match status" value="1"/>
</dbReference>
<feature type="compositionally biased region" description="Low complexity" evidence="4">
    <location>
        <begin position="1176"/>
        <end position="1188"/>
    </location>
</feature>
<feature type="region of interest" description="Disordered" evidence="4">
    <location>
        <begin position="1153"/>
        <end position="1198"/>
    </location>
</feature>
<accession>A0A1I8MS93</accession>
<dbReference type="Gene3D" id="2.10.90.10">
    <property type="entry name" value="Cystine-knot cytokines"/>
    <property type="match status" value="1"/>
</dbReference>
<dbReference type="AlphaFoldDB" id="A0A1I8MS93"/>
<dbReference type="EnsemblMetazoa" id="MDOA007929-RB">
    <property type="protein sequence ID" value="MDOA007929-PB"/>
    <property type="gene ID" value="MDOA007929"/>
</dbReference>
<organism evidence="8">
    <name type="scientific">Musca domestica</name>
    <name type="common">House fly</name>
    <dbReference type="NCBI Taxonomy" id="7370"/>
    <lineage>
        <taxon>Eukaryota</taxon>
        <taxon>Metazoa</taxon>
        <taxon>Ecdysozoa</taxon>
        <taxon>Arthropoda</taxon>
        <taxon>Hexapoda</taxon>
        <taxon>Insecta</taxon>
        <taxon>Pterygota</taxon>
        <taxon>Neoptera</taxon>
        <taxon>Endopterygota</taxon>
        <taxon>Diptera</taxon>
        <taxon>Brachycera</taxon>
        <taxon>Muscomorpha</taxon>
        <taxon>Muscoidea</taxon>
        <taxon>Muscidae</taxon>
        <taxon>Musca</taxon>
    </lineage>
</organism>
<dbReference type="GO" id="GO:0005121">
    <property type="term" value="F:Toll binding"/>
    <property type="evidence" value="ECO:0007669"/>
    <property type="project" value="TreeGrafter"/>
</dbReference>
<dbReference type="Pfam" id="PF24103">
    <property type="entry name" value="NT_N"/>
    <property type="match status" value="1"/>
</dbReference>
<dbReference type="VEuPathDB" id="VectorBase:MDOA007929"/>
<feature type="region of interest" description="Disordered" evidence="4">
    <location>
        <begin position="495"/>
        <end position="519"/>
    </location>
</feature>
<dbReference type="STRING" id="7370.A0A1I8MS93"/>
<keyword evidence="1 5" id="KW-0732">Signal</keyword>
<reference evidence="10" key="2">
    <citation type="submission" date="2025-05" db="UniProtKB">
        <authorList>
            <consortium name="RefSeq"/>
        </authorList>
    </citation>
    <scope>IDENTIFICATION</scope>
    <source>
        <strain evidence="10">Aabys</strain>
        <tissue evidence="10">Whole body</tissue>
    </source>
</reference>
<dbReference type="PANTHER" id="PTHR23199">
    <property type="entry name" value="NEUROTROPHIN 1-RELATED"/>
    <property type="match status" value="1"/>
</dbReference>
<proteinExistence type="predicted"/>
<gene>
    <name evidence="10" type="primary">LOC101900947</name>
</gene>
<evidence type="ECO:0000256" key="2">
    <source>
        <dbReference type="ARBA" id="ARBA00023157"/>
    </source>
</evidence>
<evidence type="ECO:0000256" key="4">
    <source>
        <dbReference type="SAM" id="MobiDB-lite"/>
    </source>
</evidence>
<feature type="compositionally biased region" description="Basic and acidic residues" evidence="4">
    <location>
        <begin position="1153"/>
        <end position="1167"/>
    </location>
</feature>
<evidence type="ECO:0000256" key="1">
    <source>
        <dbReference type="ARBA" id="ARBA00022729"/>
    </source>
</evidence>
<feature type="region of interest" description="Disordered" evidence="4">
    <location>
        <begin position="263"/>
        <end position="291"/>
    </location>
</feature>
<evidence type="ECO:0000259" key="6">
    <source>
        <dbReference type="Pfam" id="PF16077"/>
    </source>
</evidence>
<feature type="compositionally biased region" description="Basic and acidic residues" evidence="4">
    <location>
        <begin position="275"/>
        <end position="291"/>
    </location>
</feature>
<keyword evidence="2" id="KW-1015">Disulfide bond</keyword>
<dbReference type="Proteomes" id="UP001652621">
    <property type="component" value="Unplaced"/>
</dbReference>
<evidence type="ECO:0000256" key="3">
    <source>
        <dbReference type="ARBA" id="ARBA00023180"/>
    </source>
</evidence>
<dbReference type="Pfam" id="PF16077">
    <property type="entry name" value="Spaetzle"/>
    <property type="match status" value="1"/>
</dbReference>
<keyword evidence="3" id="KW-0325">Glycoprotein</keyword>
<evidence type="ECO:0000259" key="7">
    <source>
        <dbReference type="Pfam" id="PF24103"/>
    </source>
</evidence>
<sequence>MKMGQSFRCLFWAILYCVLYLVSASDEDLMDFDFGDLKEIDWSYENNNDHDILNKATTAAKENSITFDDDIDFLEEDDDQMQRYDWREKMLRTALSKALTNKVVRQKFIEVMPILRVLSKQQKLALSALITAQFSAKKGNELRLDQVRMMFGDDKSLILPVVYDIANLVKNSAKKYIEFDYSIQDLANFGKTKSSADRRKLELTSTELAEEENNEGIGTLPYTAADASKEEEQGDDMEDFMEDMPEEFLDPMEINKELLVVKEESSKNNNTEILKQTEDTEKEKSKEKKTDIPIEDAAAEVIVDHPLKINHELQKDVPTLELIKGNIPTLNTEEDISKVPTTKSTTTPIPLRRTRRATENRAFVHKLIRSVPASVNEADLQRGLGGRTLKLNTTAFATPKETTLTPLTTTTPVEVEQKPSNEANPDLEPYQIVEDLAFASLNGTEIVLNDEDEPQEREVSSENSNPDGELLPTPEELIAGPRYRVAANKLIRPAKGKRVPPKQIRTRPQQGSGVTPPKKCERFTASMCIRTEDYPMDLIMGSIRRHRNAMTALLAEYTDRQYSAEFGDDFEDFNQGKKRRQDTNEVHSGLCQSIVRYARPQKARSASGEWKFIVNTGKHTQTLRLEKCTNPQETCSYLSSSYKSYCSQVYNYHRLLSWDKTRGLHVDIFKVPTCCSCQINGIRQQQFAAAVGGTFTKKDFTPIPQKPQEVYRPDSFDYTEDDEEEDEDDLAFNIRNYHHYKHDTSFDANELLSGGSNKVKTKVPSPTVGSYLSPPDNDEFGQYPYKLTRDSSNIFKPSAPGPSPSLSSSASSSVSASSSNKILRELARRRPHKSFSNDYQSDLEFSPSEHHAEREVNVYGTPNGKQDRTQHTKIKPLYSVIHTGGSNDNTTAITSSTGTIRAQPSETLHHVPTTGRPRTVTNAHQKSPAITDIRLAATDTLPAAAAGDGAALFEPSVPQPTPTSAIRTASLPTHYYTHAAGGRSKSKPRLRVTGAKATTTTTAAPTTIAETTEYSETSSKRKVIPSITSDVFRNTYKAKLNLTSYYSPTAATISSSGGPAKSSSHPPKRINYSYHPIIDFFEYNRKIQTATSTGGTTATTTSTSVSPRPSSTLATRRVRVSTKPPYHLSSTQLYSHKIPNAVPATIYQQPQVPERHTHTRHQNERRIGYGAAGDGSRVTSHTDSSSSRFFPIDGPTPDTSYPQEDTEVADVWHPVIVENF</sequence>
<feature type="compositionally biased region" description="Low complexity" evidence="4">
    <location>
        <begin position="804"/>
        <end position="819"/>
    </location>
</feature>
<evidence type="ECO:0000313" key="10">
    <source>
        <dbReference type="RefSeq" id="XP_058983507.1"/>
    </source>
</evidence>
<feature type="region of interest" description="Disordered" evidence="4">
    <location>
        <begin position="755"/>
        <end position="851"/>
    </location>
</feature>
<dbReference type="eggNOG" id="ENOG502RZ0W">
    <property type="taxonomic scope" value="Eukaryota"/>
</dbReference>
<dbReference type="InterPro" id="IPR032104">
    <property type="entry name" value="Spaetzle"/>
</dbReference>
<evidence type="ECO:0000313" key="8">
    <source>
        <dbReference type="EnsemblMetazoa" id="MDOA007929-PB"/>
    </source>
</evidence>
<dbReference type="InterPro" id="IPR056200">
    <property type="entry name" value="NT_N"/>
</dbReference>
<dbReference type="InterPro" id="IPR052444">
    <property type="entry name" value="Spz/Toll_ligand-like"/>
</dbReference>
<dbReference type="GeneID" id="101900947"/>
<protein>
    <submittedName>
        <fullName evidence="10">Neurotrophin 1 isoform X1</fullName>
    </submittedName>
</protein>
<feature type="domain" description="Neurotrophin 1 N-terminal" evidence="7">
    <location>
        <begin position="86"/>
        <end position="177"/>
    </location>
</feature>
<name>A0A1I8MS93_MUSDO</name>
<evidence type="ECO:0000256" key="5">
    <source>
        <dbReference type="SAM" id="SignalP"/>
    </source>
</evidence>
<feature type="domain" description="Spaetzle" evidence="6">
    <location>
        <begin position="590"/>
        <end position="679"/>
    </location>
</feature>
<reference evidence="8" key="1">
    <citation type="submission" date="2020-05" db="UniProtKB">
        <authorList>
            <consortium name="EnsemblMetazoa"/>
        </authorList>
    </citation>
    <scope>IDENTIFICATION</scope>
    <source>
        <strain evidence="8">Aabys</strain>
    </source>
</reference>